<reference evidence="10 11" key="1">
    <citation type="journal article" date="2014" name="PLoS ONE">
        <title>Rumen cellulosomics: divergent fiber-degrading strategies revealed by comparative genome-wide analysis of six ruminococcal strains.</title>
        <authorList>
            <person name="Dassa B."/>
            <person name="Borovok I."/>
            <person name="Ruimy-Israeli V."/>
            <person name="Lamed R."/>
            <person name="Flint H.J."/>
            <person name="Duncan S.H."/>
            <person name="Henrissat B."/>
            <person name="Coutinho P."/>
            <person name="Morrison M."/>
            <person name="Mosoni P."/>
            <person name="Yeoman C.J."/>
            <person name="White B.A."/>
            <person name="Bayer E.A."/>
        </authorList>
    </citation>
    <scope>NUCLEOTIDE SEQUENCE [LARGE SCALE GENOMIC DNA]</scope>
    <source>
        <strain evidence="10 11">007c</strain>
    </source>
</reference>
<evidence type="ECO:0000256" key="1">
    <source>
        <dbReference type="ARBA" id="ARBA00007806"/>
    </source>
</evidence>
<dbReference type="Proteomes" id="UP000019365">
    <property type="component" value="Unassembled WGS sequence"/>
</dbReference>
<dbReference type="PANTHER" id="PTHR43053:SF4">
    <property type="entry name" value="MYOGENESIS-REGULATING GLYCOSIDASE"/>
    <property type="match status" value="1"/>
</dbReference>
<gene>
    <name evidence="10" type="ORF">RF007C_14520</name>
</gene>
<dbReference type="GO" id="GO:0005975">
    <property type="term" value="P:carbohydrate metabolic process"/>
    <property type="evidence" value="ECO:0007669"/>
    <property type="project" value="InterPro"/>
</dbReference>
<comment type="catalytic activity">
    <reaction evidence="4">
        <text>Hydrolysis of terminal, non-reducing alpha-D-xylose residues with release of alpha-D-xylose.</text>
        <dbReference type="EC" id="3.2.1.177"/>
    </reaction>
</comment>
<evidence type="ECO:0000259" key="7">
    <source>
        <dbReference type="Pfam" id="PF01055"/>
    </source>
</evidence>
<sequence>MKVSDGFWLSRPGYNVHWATQIYEVRTDESSVTVLASSHIILNRGMTLGGPVLTVRFSSPMENCIKVSIGHFCGEPDRQPSFELNEGSGFLPVIRRCADGCTELISGLTAVRIGKEGKEWDISYRYDGRYLTGSGRRTTSVITEEPWHRKLTEEEQSGHSFFAKSDNGGSTYIREMLNISVGEYIYGFGEKFTAFVKNGQTAEIWNNDGGTCTEQSYKSVPFFVSSAGYGVFVDTPEKVSFETGSENVSKTAFSVQGESMSYFLFGGESIADVIERYTVLTGRPALPPPWSFGLWLSTSFTTDYDEETVSFFIEEMKRRDIPLDVFHFDCFWMKEMEWCSFQWDSGKFPEPGAMLARLKEKGLRICVWINPYIGQKSPVFRECAEKGYFIKNRNGSVFQCDMWQPGMAVIDFTCPQAREWFADKIRGLLEMGVDAVKTDFGERIPTDVVYSDGSDPFRMHNYYAYLYNKTVFEAIESVRGRGEACVFARAATACCQQFPVHWGGDCFSDYESMAETLRGGLSLCMSGFGYFSHDIGGFESTGTPDLYKRWTAFGLMSSHSRFHGNSSYRVPWHFDEESCDVTRHFVKLKGRLMPYLWSNAVRTHLTGIPMMRAMAVDFTGDRSALAVDTQYMLGDSLLVAPVFREDGECSFYLPAGGIWTDIQTGEELRGGSWYTRKYDYFGLPLYARPASIIVYGSFEDTADYDYTSAMRIVLYGFEDGDSAKTCVYDRSGAEAVSIRAVREGNAIRLSVKGAAEPFAAESTQGLGIIVTE</sequence>
<dbReference type="CDD" id="cd14752">
    <property type="entry name" value="GH31_N"/>
    <property type="match status" value="1"/>
</dbReference>
<feature type="domain" description="Glycosyl hydrolase family 31 C-terminal" evidence="9">
    <location>
        <begin position="607"/>
        <end position="693"/>
    </location>
</feature>
<dbReference type="Gene3D" id="2.60.40.1180">
    <property type="entry name" value="Golgi alpha-mannosidase II"/>
    <property type="match status" value="2"/>
</dbReference>
<protein>
    <recommendedName>
        <fullName evidence="5">alpha-D-xyloside xylohydrolase</fullName>
        <ecNumber evidence="5">3.2.1.177</ecNumber>
    </recommendedName>
</protein>
<dbReference type="InterPro" id="IPR025887">
    <property type="entry name" value="Glyco_hydro_31_N_dom"/>
</dbReference>
<evidence type="ECO:0000256" key="6">
    <source>
        <dbReference type="RuleBase" id="RU361185"/>
    </source>
</evidence>
<feature type="domain" description="Glycoside hydrolase family 31 N-terminal" evidence="8">
    <location>
        <begin position="137"/>
        <end position="242"/>
    </location>
</feature>
<comment type="caution">
    <text evidence="10">The sequence shown here is derived from an EMBL/GenBank/DDBJ whole genome shotgun (WGS) entry which is preliminary data.</text>
</comment>
<dbReference type="RefSeq" id="WP_037299933.1">
    <property type="nucleotide sequence ID" value="NZ_ATAX01000028.1"/>
</dbReference>
<evidence type="ECO:0000259" key="8">
    <source>
        <dbReference type="Pfam" id="PF13802"/>
    </source>
</evidence>
<dbReference type="InterPro" id="IPR048395">
    <property type="entry name" value="Glyco_hydro_31_C"/>
</dbReference>
<dbReference type="InterPro" id="IPR011013">
    <property type="entry name" value="Gal_mutarotase_sf_dom"/>
</dbReference>
<dbReference type="InterPro" id="IPR000322">
    <property type="entry name" value="Glyco_hydro_31_TIM"/>
</dbReference>
<dbReference type="Pfam" id="PF13802">
    <property type="entry name" value="Gal_mutarotas_2"/>
    <property type="match status" value="1"/>
</dbReference>
<dbReference type="FunFam" id="3.20.20.80:FF:000053">
    <property type="entry name" value="Alpha-xylosidase YicI"/>
    <property type="match status" value="1"/>
</dbReference>
<evidence type="ECO:0000256" key="5">
    <source>
        <dbReference type="ARBA" id="ARBA00066962"/>
    </source>
</evidence>
<evidence type="ECO:0000256" key="2">
    <source>
        <dbReference type="ARBA" id="ARBA00022801"/>
    </source>
</evidence>
<dbReference type="InterPro" id="IPR013780">
    <property type="entry name" value="Glyco_hydro_b"/>
</dbReference>
<evidence type="ECO:0000256" key="4">
    <source>
        <dbReference type="ARBA" id="ARBA00052064"/>
    </source>
</evidence>
<name>W7UVG3_RUMFL</name>
<dbReference type="InterPro" id="IPR050985">
    <property type="entry name" value="Alpha-glycosidase_related"/>
</dbReference>
<accession>W7UVG3</accession>
<dbReference type="SUPFAM" id="SSF74650">
    <property type="entry name" value="Galactose mutarotase-like"/>
    <property type="match status" value="1"/>
</dbReference>
<dbReference type="SUPFAM" id="SSF117125">
    <property type="entry name" value="Putative glucosidase YicI, C-terminal domain"/>
    <property type="match status" value="1"/>
</dbReference>
<feature type="domain" description="Glycoside hydrolase family 31 TIM barrel" evidence="7">
    <location>
        <begin position="284"/>
        <end position="598"/>
    </location>
</feature>
<dbReference type="SUPFAM" id="SSF51011">
    <property type="entry name" value="Glycosyl hydrolase domain"/>
    <property type="match status" value="1"/>
</dbReference>
<evidence type="ECO:0000259" key="9">
    <source>
        <dbReference type="Pfam" id="PF21365"/>
    </source>
</evidence>
<evidence type="ECO:0000256" key="3">
    <source>
        <dbReference type="ARBA" id="ARBA00023295"/>
    </source>
</evidence>
<dbReference type="Gene3D" id="2.60.40.1760">
    <property type="entry name" value="glycosyl hydrolase (family 31)"/>
    <property type="match status" value="1"/>
</dbReference>
<proteinExistence type="inferred from homology"/>
<keyword evidence="2 6" id="KW-0378">Hydrolase</keyword>
<comment type="similarity">
    <text evidence="1 6">Belongs to the glycosyl hydrolase 31 family.</text>
</comment>
<dbReference type="InterPro" id="IPR017853">
    <property type="entry name" value="GH"/>
</dbReference>
<dbReference type="OrthoDB" id="176168at2"/>
<dbReference type="PATRIC" id="fig|1341157.4.peg.2298"/>
<dbReference type="CDD" id="cd06593">
    <property type="entry name" value="GH31_xylosidase_YicI"/>
    <property type="match status" value="1"/>
</dbReference>
<dbReference type="NCBIfam" id="NF007940">
    <property type="entry name" value="PRK10658.1"/>
    <property type="match status" value="1"/>
</dbReference>
<dbReference type="eggNOG" id="COG1501">
    <property type="taxonomic scope" value="Bacteria"/>
</dbReference>
<dbReference type="SUPFAM" id="SSF51445">
    <property type="entry name" value="(Trans)glycosidases"/>
    <property type="match status" value="1"/>
</dbReference>
<dbReference type="EC" id="3.2.1.177" evidence="5"/>
<dbReference type="GO" id="GO:0061634">
    <property type="term" value="F:alpha-D-xyloside xylohydrolase"/>
    <property type="evidence" value="ECO:0007669"/>
    <property type="project" value="UniProtKB-EC"/>
</dbReference>
<dbReference type="Pfam" id="PF21365">
    <property type="entry name" value="Glyco_hydro_31_3rd"/>
    <property type="match status" value="1"/>
</dbReference>
<evidence type="ECO:0000313" key="10">
    <source>
        <dbReference type="EMBL" id="EWM52825.1"/>
    </source>
</evidence>
<evidence type="ECO:0000313" key="11">
    <source>
        <dbReference type="Proteomes" id="UP000019365"/>
    </source>
</evidence>
<dbReference type="AlphaFoldDB" id="W7UVG3"/>
<dbReference type="Pfam" id="PF01055">
    <property type="entry name" value="Glyco_hydro_31_2nd"/>
    <property type="match status" value="1"/>
</dbReference>
<organism evidence="10 11">
    <name type="scientific">Ruminococcus flavefaciens 007c</name>
    <dbReference type="NCBI Taxonomy" id="1341157"/>
    <lineage>
        <taxon>Bacteria</taxon>
        <taxon>Bacillati</taxon>
        <taxon>Bacillota</taxon>
        <taxon>Clostridia</taxon>
        <taxon>Eubacteriales</taxon>
        <taxon>Oscillospiraceae</taxon>
        <taxon>Ruminococcus</taxon>
    </lineage>
</organism>
<keyword evidence="11" id="KW-1185">Reference proteome</keyword>
<keyword evidence="3 6" id="KW-0326">Glycosidase</keyword>
<dbReference type="EMBL" id="ATAX01000028">
    <property type="protein sequence ID" value="EWM52825.1"/>
    <property type="molecule type" value="Genomic_DNA"/>
</dbReference>
<dbReference type="PANTHER" id="PTHR43053">
    <property type="entry name" value="GLYCOSIDASE FAMILY 31"/>
    <property type="match status" value="1"/>
</dbReference>
<dbReference type="GO" id="GO:0030246">
    <property type="term" value="F:carbohydrate binding"/>
    <property type="evidence" value="ECO:0007669"/>
    <property type="project" value="InterPro"/>
</dbReference>
<dbReference type="Gene3D" id="3.20.20.80">
    <property type="entry name" value="Glycosidases"/>
    <property type="match status" value="1"/>
</dbReference>